<sequence length="93" mass="10887">MKDQNSIIKNLEKLIIKYHLEKELNVNMVIGWVTAENEPDAMKSSREYQAKWLKHLANIPDIDEANDFIEVFTDVWNYFPHKSLNGHSTIDIS</sequence>
<gene>
    <name evidence="1" type="ORF">UR93_C0009G0003</name>
</gene>
<proteinExistence type="predicted"/>
<dbReference type="AlphaFoldDB" id="A0A0G0FMU1"/>
<dbReference type="EMBL" id="LBRB01000009">
    <property type="protein sequence ID" value="KKP88715.1"/>
    <property type="molecule type" value="Genomic_DNA"/>
</dbReference>
<comment type="caution">
    <text evidence="1">The sequence shown here is derived from an EMBL/GenBank/DDBJ whole genome shotgun (WGS) entry which is preliminary data.</text>
</comment>
<accession>A0A0G0FMU1</accession>
<protein>
    <submittedName>
        <fullName evidence="1">Uncharacterized protein</fullName>
    </submittedName>
</protein>
<reference evidence="1 2" key="1">
    <citation type="journal article" date="2015" name="Nature">
        <title>rRNA introns, odd ribosomes, and small enigmatic genomes across a large radiation of phyla.</title>
        <authorList>
            <person name="Brown C.T."/>
            <person name="Hug L.A."/>
            <person name="Thomas B.C."/>
            <person name="Sharon I."/>
            <person name="Castelle C.J."/>
            <person name="Singh A."/>
            <person name="Wilkins M.J."/>
            <person name="Williams K.H."/>
            <person name="Banfield J.F."/>
        </authorList>
    </citation>
    <scope>NUCLEOTIDE SEQUENCE [LARGE SCALE GENOMIC DNA]</scope>
</reference>
<dbReference type="STRING" id="1618333.UR93_C0009G0003"/>
<evidence type="ECO:0000313" key="1">
    <source>
        <dbReference type="EMBL" id="KKP88715.1"/>
    </source>
</evidence>
<evidence type="ECO:0000313" key="2">
    <source>
        <dbReference type="Proteomes" id="UP000034316"/>
    </source>
</evidence>
<name>A0A0G0FMU1_9BACT</name>
<dbReference type="Proteomes" id="UP000034316">
    <property type="component" value="Unassembled WGS sequence"/>
</dbReference>
<organism evidence="1 2">
    <name type="scientific">Berkelbacteria bacterium GW2011_GWA2_35_9</name>
    <dbReference type="NCBI Taxonomy" id="1618333"/>
    <lineage>
        <taxon>Bacteria</taxon>
        <taxon>Candidatus Berkelbacteria</taxon>
    </lineage>
</organism>